<organism evidence="1 2">
    <name type="scientific">Trematosphaeria pertusa</name>
    <dbReference type="NCBI Taxonomy" id="390896"/>
    <lineage>
        <taxon>Eukaryota</taxon>
        <taxon>Fungi</taxon>
        <taxon>Dikarya</taxon>
        <taxon>Ascomycota</taxon>
        <taxon>Pezizomycotina</taxon>
        <taxon>Dothideomycetes</taxon>
        <taxon>Pleosporomycetidae</taxon>
        <taxon>Pleosporales</taxon>
        <taxon>Massarineae</taxon>
        <taxon>Trematosphaeriaceae</taxon>
        <taxon>Trematosphaeria</taxon>
    </lineage>
</organism>
<evidence type="ECO:0008006" key="3">
    <source>
        <dbReference type="Google" id="ProtNLM"/>
    </source>
</evidence>
<reference evidence="1" key="1">
    <citation type="journal article" date="2020" name="Stud. Mycol.">
        <title>101 Dothideomycetes genomes: a test case for predicting lifestyles and emergence of pathogens.</title>
        <authorList>
            <person name="Haridas S."/>
            <person name="Albert R."/>
            <person name="Binder M."/>
            <person name="Bloem J."/>
            <person name="Labutti K."/>
            <person name="Salamov A."/>
            <person name="Andreopoulos B."/>
            <person name="Baker S."/>
            <person name="Barry K."/>
            <person name="Bills G."/>
            <person name="Bluhm B."/>
            <person name="Cannon C."/>
            <person name="Castanera R."/>
            <person name="Culley D."/>
            <person name="Daum C."/>
            <person name="Ezra D."/>
            <person name="Gonzalez J."/>
            <person name="Henrissat B."/>
            <person name="Kuo A."/>
            <person name="Liang C."/>
            <person name="Lipzen A."/>
            <person name="Lutzoni F."/>
            <person name="Magnuson J."/>
            <person name="Mondo S."/>
            <person name="Nolan M."/>
            <person name="Ohm R."/>
            <person name="Pangilinan J."/>
            <person name="Park H.-J."/>
            <person name="Ramirez L."/>
            <person name="Alfaro M."/>
            <person name="Sun H."/>
            <person name="Tritt A."/>
            <person name="Yoshinaga Y."/>
            <person name="Zwiers L.-H."/>
            <person name="Turgeon B."/>
            <person name="Goodwin S."/>
            <person name="Spatafora J."/>
            <person name="Crous P."/>
            <person name="Grigoriev I."/>
        </authorList>
    </citation>
    <scope>NUCLEOTIDE SEQUENCE</scope>
    <source>
        <strain evidence="1">CBS 122368</strain>
    </source>
</reference>
<dbReference type="AlphaFoldDB" id="A0A6A6HRW5"/>
<gene>
    <name evidence="1" type="ORF">BU26DRAFT_611828</name>
</gene>
<keyword evidence="2" id="KW-1185">Reference proteome</keyword>
<accession>A0A6A6HRW5</accession>
<protein>
    <recommendedName>
        <fullName evidence="3">F-box domain-containing protein</fullName>
    </recommendedName>
</protein>
<sequence length="366" mass="41301">MTSCALLNLPDEILLEVAKSVGGISYDRQNTLRNLTLTCRRLQPIATEAILEHPVVNISAIHDLVRVYFANRIIAQKTKSLEVFSFRLIRHVPEFSTELKESCHALIREYDVSPGYKLLWLQDLASNDKTAYMAVLIALLPGLEDLRFGPNVLRDLAILSKLFCDRTVLTPGCSPPCWGKGYADAVFTRLVPMIKSLELPVEGYSMLNTASSHSPHPSPFEPFASLLRLAIPSCALADLGFDNLPRTLRNLIVVGAKRVTHVAIMNDLYCYKERLPNLREVRIFEIKRRPVGLEIPELEHVRVCLIPHIAFSVWRPAGDNFEAADANGQPWNYTDDELAEFETLKSQRRIKKIERQWAMALGQGND</sequence>
<evidence type="ECO:0000313" key="2">
    <source>
        <dbReference type="Proteomes" id="UP000800094"/>
    </source>
</evidence>
<dbReference type="GeneID" id="54589424"/>
<dbReference type="EMBL" id="ML987229">
    <property type="protein sequence ID" value="KAF2240190.1"/>
    <property type="molecule type" value="Genomic_DNA"/>
</dbReference>
<proteinExistence type="predicted"/>
<name>A0A6A6HRW5_9PLEO</name>
<evidence type="ECO:0000313" key="1">
    <source>
        <dbReference type="EMBL" id="KAF2240190.1"/>
    </source>
</evidence>
<dbReference type="Proteomes" id="UP000800094">
    <property type="component" value="Unassembled WGS sequence"/>
</dbReference>
<dbReference type="RefSeq" id="XP_033675194.1">
    <property type="nucleotide sequence ID" value="XM_033836094.1"/>
</dbReference>